<feature type="compositionally biased region" description="Low complexity" evidence="1">
    <location>
        <begin position="202"/>
        <end position="222"/>
    </location>
</feature>
<dbReference type="PANTHER" id="PTHR42935:SF1">
    <property type="entry name" value="SLR0930 PROTEIN"/>
    <property type="match status" value="1"/>
</dbReference>
<feature type="region of interest" description="Disordered" evidence="1">
    <location>
        <begin position="1039"/>
        <end position="1098"/>
    </location>
</feature>
<dbReference type="AlphaFoldDB" id="A0AAV9IVV7"/>
<feature type="compositionally biased region" description="Acidic residues" evidence="1">
    <location>
        <begin position="903"/>
        <end position="928"/>
    </location>
</feature>
<dbReference type="InterPro" id="IPR008533">
    <property type="entry name" value="DUF815"/>
</dbReference>
<dbReference type="InterPro" id="IPR027417">
    <property type="entry name" value="P-loop_NTPase"/>
</dbReference>
<protein>
    <recommendedName>
        <fullName evidence="2">AAA+ ATPase domain-containing protein</fullName>
    </recommendedName>
</protein>
<proteinExistence type="predicted"/>
<evidence type="ECO:0000259" key="2">
    <source>
        <dbReference type="SMART" id="SM00382"/>
    </source>
</evidence>
<dbReference type="Pfam" id="PF05673">
    <property type="entry name" value="DUF815"/>
    <property type="match status" value="3"/>
</dbReference>
<feature type="compositionally biased region" description="Polar residues" evidence="1">
    <location>
        <begin position="456"/>
        <end position="465"/>
    </location>
</feature>
<organism evidence="3 4">
    <name type="scientific">Cyanidium caldarium</name>
    <name type="common">Red alga</name>
    <dbReference type="NCBI Taxonomy" id="2771"/>
    <lineage>
        <taxon>Eukaryota</taxon>
        <taxon>Rhodophyta</taxon>
        <taxon>Bangiophyceae</taxon>
        <taxon>Cyanidiales</taxon>
        <taxon>Cyanidiaceae</taxon>
        <taxon>Cyanidium</taxon>
    </lineage>
</organism>
<dbReference type="Gene3D" id="3.40.50.300">
    <property type="entry name" value="P-loop containing nucleotide triphosphate hydrolases"/>
    <property type="match status" value="1"/>
</dbReference>
<feature type="region of interest" description="Disordered" evidence="1">
    <location>
        <begin position="751"/>
        <end position="771"/>
    </location>
</feature>
<evidence type="ECO:0000256" key="1">
    <source>
        <dbReference type="SAM" id="MobiDB-lite"/>
    </source>
</evidence>
<feature type="compositionally biased region" description="Acidic residues" evidence="1">
    <location>
        <begin position="878"/>
        <end position="888"/>
    </location>
</feature>
<reference evidence="3 4" key="1">
    <citation type="submission" date="2022-07" db="EMBL/GenBank/DDBJ databases">
        <title>Genome-wide signatures of adaptation to extreme environments.</title>
        <authorList>
            <person name="Cho C.H."/>
            <person name="Yoon H.S."/>
        </authorList>
    </citation>
    <scope>NUCLEOTIDE SEQUENCE [LARGE SCALE GENOMIC DNA]</scope>
    <source>
        <strain evidence="3 4">DBV 063 E5</strain>
    </source>
</reference>
<dbReference type="SMART" id="SM00382">
    <property type="entry name" value="AAA"/>
    <property type="match status" value="1"/>
</dbReference>
<accession>A0AAV9IVV7</accession>
<evidence type="ECO:0000313" key="4">
    <source>
        <dbReference type="Proteomes" id="UP001301350"/>
    </source>
</evidence>
<feature type="compositionally biased region" description="Acidic residues" evidence="1">
    <location>
        <begin position="1085"/>
        <end position="1098"/>
    </location>
</feature>
<gene>
    <name evidence="3" type="ORF">CDCA_CDCA08G2475</name>
</gene>
<evidence type="ECO:0000313" key="3">
    <source>
        <dbReference type="EMBL" id="KAK4536450.1"/>
    </source>
</evidence>
<feature type="compositionally biased region" description="Acidic residues" evidence="1">
    <location>
        <begin position="935"/>
        <end position="947"/>
    </location>
</feature>
<dbReference type="InterPro" id="IPR003593">
    <property type="entry name" value="AAA+_ATPase"/>
</dbReference>
<feature type="compositionally biased region" description="Gly residues" evidence="1">
    <location>
        <begin position="177"/>
        <end position="186"/>
    </location>
</feature>
<dbReference type="Proteomes" id="UP001301350">
    <property type="component" value="Unassembled WGS sequence"/>
</dbReference>
<feature type="region of interest" description="Disordered" evidence="1">
    <location>
        <begin position="435"/>
        <end position="470"/>
    </location>
</feature>
<feature type="compositionally biased region" description="Basic and acidic residues" evidence="1">
    <location>
        <begin position="435"/>
        <end position="452"/>
    </location>
</feature>
<feature type="region of interest" description="Disordered" evidence="1">
    <location>
        <begin position="150"/>
        <end position="259"/>
    </location>
</feature>
<comment type="caution">
    <text evidence="3">The sequence shown here is derived from an EMBL/GenBank/DDBJ whole genome shotgun (WGS) entry which is preliminary data.</text>
</comment>
<sequence length="1098" mass="119838">MSPLPVPRPDAVRLAGDRQVYTMVADAELPGQSAFSASVPWRVASRLPSARAGEPGAAIAFGVLWTARLPRATGAGDTGVDMPGCAATAPDQVRWSSHARWWRRRRPQPALAARHSAFTARSTVEVVRTPTWLAPGRSRWAYSSAVRLSATGRGGKAPGRRSQGDDTDDVAHRFTSGRGGMDGPYGTGAHARDADRGMARGSHGPSSPASMSPSRRQPLSQSRAKHSSAWGARPTPWATPGLWTSSAPAAGSPWNASSAAPGRRVEAIGAVLPPELERAAHLLRRLQRLTFYSTLLEDEWIAALINLLQVLVDEASAFAYTAAVERDAASASADVQNGRPQRRGEALPDTASSPAASRRPSRKQNTSDAPPGDSLAESVTDEWPGWAAEFTAYYEARIEAQYRHGTDWEDYVLDAVLYADNTFTRIAQQYAQVPERRVVQKGRSRPDTREKALPSPASSVAQTEEASAAARHPHLDASMLALCRRDLNVLQELCAWTPERVSRCIVREAMHMSDADALRIGRATEAEAEAGTEVYEDLAPQELAAVLLYARNLPATSKNASPPSPAATIADASAEAVDVSRTRHRRPGRVEYALTAGDDDETHLREEMRTAARCLATATPPPSSRRPAWSCLLNVIAQRYRLRGVGPVGRYYMLYYSGAAGAFTPVECPDPVTLDDLVGYEIQKQAFVQNVRALIAGLPAHHVLLTGPGGTGKSALVKAAANEFYASGLRLVQLDDGFLGVTGGHSGLSVSPVEMTPDSEAPETSASPGGSGGLLHDLRMMVREAAARPSLRFVLLVDDMNYDEEDPIFTAVKGVLDGGALRFPPNMILVVTGNIEPPHRQHTFQYFYDKHNTEDGQTPAGSDPAERPQRRRRRSLLEGDDGADDEGDAQPYEAFLVRGAFGGEEEEDDDEDEDDDDDDEDDEEEEEWILGKRDDDDEEEEEEEEESSPTVFDTDQDHGSFFDRFGLIIPFKQPTREQYLEFVRHAVERRGNVAQYLPPDILEMRALAWANDRESMCARTAYHFVRRLEAERVLLGQRSGKMPLTATEPLRRADGKPPRNPKRPDEKKSHSEGESNAKDDNAEQPPDEDDADPDAPAS</sequence>
<dbReference type="PANTHER" id="PTHR42935">
    <property type="entry name" value="SLR0930 PROTEIN"/>
    <property type="match status" value="1"/>
</dbReference>
<dbReference type="SUPFAM" id="SSF52540">
    <property type="entry name" value="P-loop containing nucleoside triphosphate hydrolases"/>
    <property type="match status" value="1"/>
</dbReference>
<dbReference type="CDD" id="cd00009">
    <property type="entry name" value="AAA"/>
    <property type="match status" value="1"/>
</dbReference>
<name>A0AAV9IVV7_CYACA</name>
<feature type="compositionally biased region" description="Basic and acidic residues" evidence="1">
    <location>
        <begin position="1049"/>
        <end position="1081"/>
    </location>
</feature>
<feature type="region of interest" description="Disordered" evidence="1">
    <location>
        <begin position="329"/>
        <end position="380"/>
    </location>
</feature>
<dbReference type="EMBL" id="JANCYW010000008">
    <property type="protein sequence ID" value="KAK4536450.1"/>
    <property type="molecule type" value="Genomic_DNA"/>
</dbReference>
<keyword evidence="4" id="KW-1185">Reference proteome</keyword>
<feature type="region of interest" description="Disordered" evidence="1">
    <location>
        <begin position="851"/>
        <end position="957"/>
    </location>
</feature>
<feature type="domain" description="AAA+ ATPase" evidence="2">
    <location>
        <begin position="699"/>
        <end position="975"/>
    </location>
</feature>